<dbReference type="RefSeq" id="WP_052115191.1">
    <property type="nucleotide sequence ID" value="NZ_AVBI01000019.1"/>
</dbReference>
<name>A0A562M5Z1_9FLAO</name>
<organism evidence="2 3">
    <name type="scientific">Flavobacterium cauense R2A-7</name>
    <dbReference type="NCBI Taxonomy" id="1341154"/>
    <lineage>
        <taxon>Bacteria</taxon>
        <taxon>Pseudomonadati</taxon>
        <taxon>Bacteroidota</taxon>
        <taxon>Flavobacteriia</taxon>
        <taxon>Flavobacteriales</taxon>
        <taxon>Flavobacteriaceae</taxon>
        <taxon>Flavobacterium</taxon>
    </lineage>
</organism>
<dbReference type="InterPro" id="IPR052354">
    <property type="entry name" value="Cell_Wall_Dynamics_Protein"/>
</dbReference>
<dbReference type="PANTHER" id="PTHR34408:SF1">
    <property type="entry name" value="GLYCOSYL HYDROLASE FAMILY 19 DOMAIN-CONTAINING PROTEIN HI_1415"/>
    <property type="match status" value="1"/>
</dbReference>
<protein>
    <submittedName>
        <fullName evidence="2">Putative chitinase</fullName>
    </submittedName>
</protein>
<dbReference type="InterPro" id="IPR023346">
    <property type="entry name" value="Lysozyme-like_dom_sf"/>
</dbReference>
<keyword evidence="3" id="KW-1185">Reference proteome</keyword>
<evidence type="ECO:0000313" key="2">
    <source>
        <dbReference type="EMBL" id="TWI15349.1"/>
    </source>
</evidence>
<dbReference type="AlphaFoldDB" id="A0A562M5Z1"/>
<dbReference type="OrthoDB" id="961266at2"/>
<dbReference type="GO" id="GO:0006032">
    <property type="term" value="P:chitin catabolic process"/>
    <property type="evidence" value="ECO:0007669"/>
    <property type="project" value="InterPro"/>
</dbReference>
<accession>A0A562M5Z1</accession>
<dbReference type="STRING" id="1341154.FCR2A7T_23990"/>
<dbReference type="Gene3D" id="1.10.530.10">
    <property type="match status" value="1"/>
</dbReference>
<comment type="caution">
    <text evidence="2">The sequence shown here is derived from an EMBL/GenBank/DDBJ whole genome shotgun (WGS) entry which is preliminary data.</text>
</comment>
<dbReference type="GO" id="GO:0004568">
    <property type="term" value="F:chitinase activity"/>
    <property type="evidence" value="ECO:0007669"/>
    <property type="project" value="InterPro"/>
</dbReference>
<feature type="domain" description="Glycoside hydrolase family 19 catalytic" evidence="1">
    <location>
        <begin position="105"/>
        <end position="165"/>
    </location>
</feature>
<dbReference type="Proteomes" id="UP000319848">
    <property type="component" value="Unassembled WGS sequence"/>
</dbReference>
<dbReference type="PANTHER" id="PTHR34408">
    <property type="entry name" value="FAMILY PROTEIN, PUTATIVE-RELATED"/>
    <property type="match status" value="1"/>
</dbReference>
<dbReference type="InterPro" id="IPR000726">
    <property type="entry name" value="Glyco_hydro_19_cat"/>
</dbReference>
<evidence type="ECO:0000313" key="3">
    <source>
        <dbReference type="Proteomes" id="UP000319848"/>
    </source>
</evidence>
<dbReference type="GO" id="GO:0016998">
    <property type="term" value="P:cell wall macromolecule catabolic process"/>
    <property type="evidence" value="ECO:0007669"/>
    <property type="project" value="InterPro"/>
</dbReference>
<reference evidence="2 3" key="1">
    <citation type="journal article" date="2015" name="Stand. Genomic Sci.">
        <title>Genomic Encyclopedia of Bacterial and Archaeal Type Strains, Phase III: the genomes of soil and plant-associated and newly described type strains.</title>
        <authorList>
            <person name="Whitman W.B."/>
            <person name="Woyke T."/>
            <person name="Klenk H.P."/>
            <person name="Zhou Y."/>
            <person name="Lilburn T.G."/>
            <person name="Beck B.J."/>
            <person name="De Vos P."/>
            <person name="Vandamme P."/>
            <person name="Eisen J.A."/>
            <person name="Garrity G."/>
            <person name="Hugenholtz P."/>
            <person name="Kyrpides N.C."/>
        </authorList>
    </citation>
    <scope>NUCLEOTIDE SEQUENCE [LARGE SCALE GENOMIC DNA]</scope>
    <source>
        <strain evidence="2 3">CGMCC 1.7270</strain>
    </source>
</reference>
<dbReference type="EMBL" id="VLKQ01000001">
    <property type="protein sequence ID" value="TWI15349.1"/>
    <property type="molecule type" value="Genomic_DNA"/>
</dbReference>
<sequence length="237" mass="26525">MEFLLSNSTPFLKVFKKYAINTPKRVAHFLAQLHEETGGFIKLSENLNYTPAGLIETFGTNQISVAQANLYGRTAKRKANQEAIANIVYGGKWGKVNLGNTQVGDGWRFRGRGLIQLTGRANYQAYKDYSGVDVITNPDLASRPDIAIDIAGWFWSVRFKLNPIADTNNITSITKKINGGLTNFSERVKQLNYYTSIDTLGILKKKGSPRPVKAKNKPVYSYYNPFTRVLDFGSKTK</sequence>
<gene>
    <name evidence="2" type="ORF">IP98_00341</name>
</gene>
<dbReference type="SUPFAM" id="SSF53955">
    <property type="entry name" value="Lysozyme-like"/>
    <property type="match status" value="1"/>
</dbReference>
<dbReference type="Pfam" id="PF00182">
    <property type="entry name" value="Glyco_hydro_19"/>
    <property type="match status" value="1"/>
</dbReference>
<proteinExistence type="predicted"/>
<evidence type="ECO:0000259" key="1">
    <source>
        <dbReference type="Pfam" id="PF00182"/>
    </source>
</evidence>